<organism evidence="1 2">
    <name type="scientific">Neofusicoccum ribis</name>
    <dbReference type="NCBI Taxonomy" id="45134"/>
    <lineage>
        <taxon>Eukaryota</taxon>
        <taxon>Fungi</taxon>
        <taxon>Dikarya</taxon>
        <taxon>Ascomycota</taxon>
        <taxon>Pezizomycotina</taxon>
        <taxon>Dothideomycetes</taxon>
        <taxon>Dothideomycetes incertae sedis</taxon>
        <taxon>Botryosphaeriales</taxon>
        <taxon>Botryosphaeriaceae</taxon>
        <taxon>Neofusicoccum</taxon>
    </lineage>
</organism>
<sequence length="522" mass="59027">MHPRVRHRNHPDSGVGENFHSVPYPLGLLPYSSWHVLHHRRDPSATEHHFVCPACRKHRSFPSTYRQKLFLVAERLSWEDGVVPTAERELNQELTWEVNFQLGIEDPVMEDPQQVLGGKNSKTNQWFPFENEVDCAASMRLVARADCLSERSYDVWSKMMDTLYTVLETDAEKEASASPCIPSQPGSGERLGAVGKKAGSNLFTLTGIRGSNFRLCILPISFPYKRPNTFCETGPRSLREFYSLLDAIERTSYIGAQYLEAYADHLRDDLCDASARIGPARFPQQGEDTHVGRLHVFARYLIILSKSLDHPNRPTEEQRSESPEPVMAVTPATPATVKVEVCNTDTKSGTSEIEATTSTIESGPLKVEFTTLEDKPITPEDKLAALMAKSTIPEVKSVDIKDEAPWQYPKRAWRQNPIVKRYEEEAFIFIRADSFPTDPEATVPLIGWLRMHDKLCAPSKPLHSGVVRVEKVGWIITLGHDSGAMDRMILLLERKAGQNFMFKGKMHKITMDTHMPLDEWMA</sequence>
<proteinExistence type="predicted"/>
<reference evidence="1 2" key="1">
    <citation type="submission" date="2024-02" db="EMBL/GenBank/DDBJ databases">
        <title>De novo assembly and annotation of 12 fungi associated with fruit tree decline syndrome in Ontario, Canada.</title>
        <authorList>
            <person name="Sulman M."/>
            <person name="Ellouze W."/>
            <person name="Ilyukhin E."/>
        </authorList>
    </citation>
    <scope>NUCLEOTIDE SEQUENCE [LARGE SCALE GENOMIC DNA]</scope>
    <source>
        <strain evidence="1 2">M1-105</strain>
    </source>
</reference>
<keyword evidence="2" id="KW-1185">Reference proteome</keyword>
<accession>A0ABR3ST71</accession>
<dbReference type="EMBL" id="JAJVDC020000057">
    <property type="protein sequence ID" value="KAL1629123.1"/>
    <property type="molecule type" value="Genomic_DNA"/>
</dbReference>
<gene>
    <name evidence="1" type="ORF">SLS56_005566</name>
</gene>
<dbReference type="Proteomes" id="UP001521116">
    <property type="component" value="Unassembled WGS sequence"/>
</dbReference>
<name>A0ABR3ST71_9PEZI</name>
<protein>
    <submittedName>
        <fullName evidence="1">Uncharacterized protein</fullName>
    </submittedName>
</protein>
<evidence type="ECO:0000313" key="1">
    <source>
        <dbReference type="EMBL" id="KAL1629123.1"/>
    </source>
</evidence>
<evidence type="ECO:0000313" key="2">
    <source>
        <dbReference type="Proteomes" id="UP001521116"/>
    </source>
</evidence>
<comment type="caution">
    <text evidence="1">The sequence shown here is derived from an EMBL/GenBank/DDBJ whole genome shotgun (WGS) entry which is preliminary data.</text>
</comment>